<dbReference type="EMBL" id="BAAAIH010000001">
    <property type="protein sequence ID" value="GAA1247621.1"/>
    <property type="molecule type" value="Genomic_DNA"/>
</dbReference>
<dbReference type="InterPro" id="IPR013783">
    <property type="entry name" value="Ig-like_fold"/>
</dbReference>
<dbReference type="PANTHER" id="PTHR42718:SF9">
    <property type="entry name" value="MAJOR FACILITATOR SUPERFAMILY MULTIDRUG TRANSPORTER MFSC"/>
    <property type="match status" value="1"/>
</dbReference>
<reference evidence="11" key="1">
    <citation type="journal article" date="2019" name="Int. J. Syst. Evol. Microbiol.">
        <title>The Global Catalogue of Microorganisms (GCM) 10K type strain sequencing project: providing services to taxonomists for standard genome sequencing and annotation.</title>
        <authorList>
            <consortium name="The Broad Institute Genomics Platform"/>
            <consortium name="The Broad Institute Genome Sequencing Center for Infectious Disease"/>
            <person name="Wu L."/>
            <person name="Ma J."/>
        </authorList>
    </citation>
    <scope>NUCLEOTIDE SEQUENCE [LARGE SCALE GENOMIC DNA]</scope>
    <source>
        <strain evidence="11">JCM 11448</strain>
    </source>
</reference>
<feature type="transmembrane region" description="Helical" evidence="8">
    <location>
        <begin position="171"/>
        <end position="193"/>
    </location>
</feature>
<feature type="transmembrane region" description="Helical" evidence="8">
    <location>
        <begin position="273"/>
        <end position="296"/>
    </location>
</feature>
<feature type="transmembrane region" description="Helical" evidence="8">
    <location>
        <begin position="235"/>
        <end position="252"/>
    </location>
</feature>
<evidence type="ECO:0000256" key="8">
    <source>
        <dbReference type="SAM" id="Phobius"/>
    </source>
</evidence>
<keyword evidence="6" id="KW-0046">Antibiotic resistance</keyword>
<evidence type="ECO:0000259" key="9">
    <source>
        <dbReference type="PROSITE" id="PS50850"/>
    </source>
</evidence>
<evidence type="ECO:0000256" key="1">
    <source>
        <dbReference type="ARBA" id="ARBA00004651"/>
    </source>
</evidence>
<evidence type="ECO:0000256" key="5">
    <source>
        <dbReference type="ARBA" id="ARBA00023136"/>
    </source>
</evidence>
<feature type="compositionally biased region" description="Low complexity" evidence="7">
    <location>
        <begin position="536"/>
        <end position="545"/>
    </location>
</feature>
<protein>
    <submittedName>
        <fullName evidence="10">MFS transporter</fullName>
    </submittedName>
</protein>
<evidence type="ECO:0000313" key="10">
    <source>
        <dbReference type="EMBL" id="GAA1247621.1"/>
    </source>
</evidence>
<keyword evidence="11" id="KW-1185">Reference proteome</keyword>
<comment type="caution">
    <text evidence="10">The sequence shown here is derived from an EMBL/GenBank/DDBJ whole genome shotgun (WGS) entry which is preliminary data.</text>
</comment>
<dbReference type="Gene3D" id="2.60.40.10">
    <property type="entry name" value="Immunoglobulins"/>
    <property type="match status" value="1"/>
</dbReference>
<dbReference type="InterPro" id="IPR020846">
    <property type="entry name" value="MFS_dom"/>
</dbReference>
<dbReference type="InterPro" id="IPR011701">
    <property type="entry name" value="MFS"/>
</dbReference>
<evidence type="ECO:0000256" key="4">
    <source>
        <dbReference type="ARBA" id="ARBA00022989"/>
    </source>
</evidence>
<dbReference type="SUPFAM" id="SSF49464">
    <property type="entry name" value="Carboxypeptidase regulatory domain-like"/>
    <property type="match status" value="2"/>
</dbReference>
<feature type="transmembrane region" description="Helical" evidence="8">
    <location>
        <begin position="18"/>
        <end position="42"/>
    </location>
</feature>
<name>A0ABP4H5A0_9ACTN</name>
<sequence length="819" mass="82482">MNVGATATGARQSPKATLVMACVGVFVAYLPVTSVSVSLPAIQRALHASTSQLSWITDAFVLPMAALILSAGVFGDVHGRKKVFQAGLSLAVIGAAVALSAQSIQVLWAGQALAGLGAAALLPTTLALISHAVPDPHRRAKFVGLWAAALMTALAIGPLMAGVILDHAAWRWIYLPTIPVAVLTMVIAAPLVADSRAPGSRRLDWPGQITAALAITALVYGVIEGGADSFSEPRVIVALALAAVGALAFILAERRSASPMLDLALFRSPAFSATTLIAMISFLGLIGFFFVLSLYFGMVQRLDTLDAGYRMLAVSAVCLLVGVVVGPLLRRVSARVLITTGLLLTAGALVSLTALDAHTPFGALAWRLALLGLGLGLVVTPMTATAVASVPHHLAGMAAAGNNAFRQVGGALGPAVLGVLLTTRTADALPSHLRTAGVDGATAQRITAAVEAGGLGTVARMDLGADTGRALGALSAAFLDGLHLCLMVAAALALLAAVVGAVLLRTPRASVPAPPEEAKPSPVVEPEPVLVGAAAAHGPARASLRQPGGPGSVSDGADVPTGTRPGPLLTGRVRDAAGGGMAGATLTLISLTGRQVGRAVAHSAGRYELTAPAAGSYVLIAAADGHQPQATTVVLHEEPLPHDVVLSGGGRLAGNVVSAGDGVAVEDAMVMVTDVRGDVLASGMTDASGGFGFGELPAGDHTLTVNAPGFRPVALPVQLSGSEATTLEVPLRSGARLRGVVRASSGRRALTDARVTLVDAAGNVVGTTTTGSDGAYSFTDLDAGSYSLITAGYPPVATTVTLHGQGLDNVHLELAHPDS</sequence>
<evidence type="ECO:0000313" key="11">
    <source>
        <dbReference type="Proteomes" id="UP001500282"/>
    </source>
</evidence>
<feature type="transmembrane region" description="Helical" evidence="8">
    <location>
        <begin position="54"/>
        <end position="74"/>
    </location>
</feature>
<feature type="domain" description="Major facilitator superfamily (MFS) profile" evidence="9">
    <location>
        <begin position="17"/>
        <end position="508"/>
    </location>
</feature>
<dbReference type="Pfam" id="PF07690">
    <property type="entry name" value="MFS_1"/>
    <property type="match status" value="1"/>
</dbReference>
<feature type="transmembrane region" description="Helical" evidence="8">
    <location>
        <begin position="145"/>
        <end position="165"/>
    </location>
</feature>
<keyword evidence="2" id="KW-0813">Transport</keyword>
<proteinExistence type="predicted"/>
<feature type="region of interest" description="Disordered" evidence="7">
    <location>
        <begin position="536"/>
        <end position="568"/>
    </location>
</feature>
<evidence type="ECO:0000256" key="7">
    <source>
        <dbReference type="SAM" id="MobiDB-lite"/>
    </source>
</evidence>
<dbReference type="SUPFAM" id="SSF49478">
    <property type="entry name" value="Cna protein B-type domain"/>
    <property type="match status" value="1"/>
</dbReference>
<dbReference type="PROSITE" id="PS50850">
    <property type="entry name" value="MFS"/>
    <property type="match status" value="1"/>
</dbReference>
<comment type="subcellular location">
    <subcellularLocation>
        <location evidence="1">Cell membrane</location>
        <topology evidence="1">Multi-pass membrane protein</topology>
    </subcellularLocation>
</comment>
<dbReference type="Proteomes" id="UP001500282">
    <property type="component" value="Unassembled WGS sequence"/>
</dbReference>
<accession>A0ABP4H5A0</accession>
<feature type="transmembrane region" description="Helical" evidence="8">
    <location>
        <begin position="308"/>
        <end position="329"/>
    </location>
</feature>
<dbReference type="CDD" id="cd17321">
    <property type="entry name" value="MFS_MMR_MDR_like"/>
    <property type="match status" value="1"/>
</dbReference>
<dbReference type="InterPro" id="IPR008969">
    <property type="entry name" value="CarboxyPept-like_regulatory"/>
</dbReference>
<dbReference type="Gene3D" id="1.20.1250.20">
    <property type="entry name" value="MFS general substrate transporter like domains"/>
    <property type="match status" value="1"/>
</dbReference>
<evidence type="ECO:0000256" key="6">
    <source>
        <dbReference type="ARBA" id="ARBA00023251"/>
    </source>
</evidence>
<feature type="transmembrane region" description="Helical" evidence="8">
    <location>
        <begin position="86"/>
        <end position="108"/>
    </location>
</feature>
<feature type="transmembrane region" description="Helical" evidence="8">
    <location>
        <begin position="336"/>
        <end position="355"/>
    </location>
</feature>
<feature type="transmembrane region" description="Helical" evidence="8">
    <location>
        <begin position="205"/>
        <end position="223"/>
    </location>
</feature>
<evidence type="ECO:0000256" key="2">
    <source>
        <dbReference type="ARBA" id="ARBA00022448"/>
    </source>
</evidence>
<dbReference type="PANTHER" id="PTHR42718">
    <property type="entry name" value="MAJOR FACILITATOR SUPERFAMILY MULTIDRUG TRANSPORTER MFSC"/>
    <property type="match status" value="1"/>
</dbReference>
<keyword evidence="5 8" id="KW-0472">Membrane</keyword>
<feature type="transmembrane region" description="Helical" evidence="8">
    <location>
        <begin position="114"/>
        <end position="133"/>
    </location>
</feature>
<feature type="transmembrane region" description="Helical" evidence="8">
    <location>
        <begin position="361"/>
        <end position="379"/>
    </location>
</feature>
<feature type="transmembrane region" description="Helical" evidence="8">
    <location>
        <begin position="484"/>
        <end position="504"/>
    </location>
</feature>
<evidence type="ECO:0000256" key="3">
    <source>
        <dbReference type="ARBA" id="ARBA00022692"/>
    </source>
</evidence>
<dbReference type="Pfam" id="PF13620">
    <property type="entry name" value="CarboxypepD_reg"/>
    <property type="match status" value="3"/>
</dbReference>
<keyword evidence="4 8" id="KW-1133">Transmembrane helix</keyword>
<dbReference type="SUPFAM" id="SSF103473">
    <property type="entry name" value="MFS general substrate transporter"/>
    <property type="match status" value="1"/>
</dbReference>
<dbReference type="InterPro" id="IPR036259">
    <property type="entry name" value="MFS_trans_sf"/>
</dbReference>
<keyword evidence="3 8" id="KW-0812">Transmembrane</keyword>
<organism evidence="10 11">
    <name type="scientific">Streptomyces javensis</name>
    <dbReference type="NCBI Taxonomy" id="114698"/>
    <lineage>
        <taxon>Bacteria</taxon>
        <taxon>Bacillati</taxon>
        <taxon>Actinomycetota</taxon>
        <taxon>Actinomycetes</taxon>
        <taxon>Kitasatosporales</taxon>
        <taxon>Streptomycetaceae</taxon>
        <taxon>Streptomyces</taxon>
        <taxon>Streptomyces violaceusniger group</taxon>
    </lineage>
</organism>
<dbReference type="Gene3D" id="2.60.40.1120">
    <property type="entry name" value="Carboxypeptidase-like, regulatory domain"/>
    <property type="match status" value="2"/>
</dbReference>
<gene>
    <name evidence="10" type="ORF">GCM10009579_01420</name>
</gene>